<accession>A0A1C4WZA3</accession>
<dbReference type="PANTHER" id="PTHR21174:SF0">
    <property type="entry name" value="HD PHOSPHOHYDROLASE FAMILY PROTEIN-RELATED"/>
    <property type="match status" value="1"/>
</dbReference>
<keyword evidence="1" id="KW-0378">Hydrolase</keyword>
<evidence type="ECO:0000313" key="2">
    <source>
        <dbReference type="Proteomes" id="UP000198253"/>
    </source>
</evidence>
<dbReference type="InterPro" id="IPR009218">
    <property type="entry name" value="HD_phosphohydro"/>
</dbReference>
<evidence type="ECO:0000313" key="1">
    <source>
        <dbReference type="EMBL" id="SCF01201.1"/>
    </source>
</evidence>
<dbReference type="Gene3D" id="1.10.3210.10">
    <property type="entry name" value="Hypothetical protein af1432"/>
    <property type="match status" value="1"/>
</dbReference>
<protein>
    <submittedName>
        <fullName evidence="1">Predicted metal-dependent phosphohydrolase, HD superfamily</fullName>
    </submittedName>
</protein>
<gene>
    <name evidence="1" type="ORF">GA0070618_2609</name>
</gene>
<dbReference type="PIRSF" id="PIRSF035170">
    <property type="entry name" value="HD_phosphohydro"/>
    <property type="match status" value="1"/>
</dbReference>
<dbReference type="GO" id="GO:0016787">
    <property type="term" value="F:hydrolase activity"/>
    <property type="evidence" value="ECO:0007669"/>
    <property type="project" value="UniProtKB-KW"/>
</dbReference>
<dbReference type="AlphaFoldDB" id="A0A1C4WZA3"/>
<organism evidence="1 2">
    <name type="scientific">Micromonospora echinospora</name>
    <name type="common">Micromonospora purpurea</name>
    <dbReference type="NCBI Taxonomy" id="1877"/>
    <lineage>
        <taxon>Bacteria</taxon>
        <taxon>Bacillati</taxon>
        <taxon>Actinomycetota</taxon>
        <taxon>Actinomycetes</taxon>
        <taxon>Micromonosporales</taxon>
        <taxon>Micromonosporaceae</taxon>
        <taxon>Micromonospora</taxon>
    </lineage>
</organism>
<dbReference type="InParanoid" id="A0A1C4WZA3"/>
<dbReference type="Proteomes" id="UP000198253">
    <property type="component" value="Chromosome I"/>
</dbReference>
<reference evidence="2" key="1">
    <citation type="submission" date="2016-06" db="EMBL/GenBank/DDBJ databases">
        <authorList>
            <person name="Varghese N."/>
            <person name="Submissions Spin"/>
        </authorList>
    </citation>
    <scope>NUCLEOTIDE SEQUENCE [LARGE SCALE GENOMIC DNA]</scope>
    <source>
        <strain evidence="2">DSM 43816</strain>
    </source>
</reference>
<keyword evidence="2" id="KW-1185">Reference proteome</keyword>
<dbReference type="EMBL" id="LT607413">
    <property type="protein sequence ID" value="SCF01201.1"/>
    <property type="molecule type" value="Genomic_DNA"/>
</dbReference>
<dbReference type="PANTHER" id="PTHR21174">
    <property type="match status" value="1"/>
</dbReference>
<dbReference type="SUPFAM" id="SSF109604">
    <property type="entry name" value="HD-domain/PDEase-like"/>
    <property type="match status" value="1"/>
</dbReference>
<proteinExistence type="predicted"/>
<name>A0A1C4WZA3_MICEC</name>
<sequence>MRRWRAAARAAGAPDTGALARAGEALLTRWHEPQRHYHTVAHLTAVLDVVDAYAGHADRPDLVRLAAWCHDAVYDPRATGDANERDSAALAGTLLTTLGIPAGAATEVRRLVLLTAGHAVAADDRDGALLCDADLAVLGSDPQRYDDYAARVRREYAHVPEPAFRAGRARVLAGLLALPALFRLPAPAARWEAPARANLARELAALRSVG</sequence>